<accession>A0A6F9DH93</accession>
<dbReference type="InterPro" id="IPR035969">
    <property type="entry name" value="Rab-GAP_TBC_sf"/>
</dbReference>
<protein>
    <submittedName>
        <fullName evidence="4">Uncharacterized protein LOC100176769</fullName>
    </submittedName>
</protein>
<reference evidence="4" key="1">
    <citation type="submission" date="2020-04" db="EMBL/GenBank/DDBJ databases">
        <authorList>
            <person name="Neveu A P."/>
        </authorList>
    </citation>
    <scope>NUCLEOTIDE SEQUENCE</scope>
    <source>
        <tissue evidence="4">Whole embryo</tissue>
    </source>
</reference>
<organism evidence="4">
    <name type="scientific">Phallusia mammillata</name>
    <dbReference type="NCBI Taxonomy" id="59560"/>
    <lineage>
        <taxon>Eukaryota</taxon>
        <taxon>Metazoa</taxon>
        <taxon>Chordata</taxon>
        <taxon>Tunicata</taxon>
        <taxon>Ascidiacea</taxon>
        <taxon>Phlebobranchia</taxon>
        <taxon>Ascidiidae</taxon>
        <taxon>Phallusia</taxon>
    </lineage>
</organism>
<evidence type="ECO:0000256" key="1">
    <source>
        <dbReference type="SAM" id="Coils"/>
    </source>
</evidence>
<gene>
    <name evidence="4" type="primary">LOC100176769</name>
</gene>
<dbReference type="EMBL" id="LR786474">
    <property type="protein sequence ID" value="CAB3261195.1"/>
    <property type="molecule type" value="mRNA"/>
</dbReference>
<dbReference type="PROSITE" id="PS50086">
    <property type="entry name" value="TBC_RABGAP"/>
    <property type="match status" value="1"/>
</dbReference>
<evidence type="ECO:0000256" key="2">
    <source>
        <dbReference type="SAM" id="MobiDB-lite"/>
    </source>
</evidence>
<feature type="coiled-coil region" evidence="1">
    <location>
        <begin position="497"/>
        <end position="556"/>
    </location>
</feature>
<dbReference type="AlphaFoldDB" id="A0A6F9DH93"/>
<name>A0A6F9DH93_9ASCI</name>
<proteinExistence type="evidence at transcript level"/>
<dbReference type="InterPro" id="IPR000195">
    <property type="entry name" value="Rab-GAP-TBC_dom"/>
</dbReference>
<evidence type="ECO:0000313" key="4">
    <source>
        <dbReference type="EMBL" id="CAB3261195.1"/>
    </source>
</evidence>
<feature type="domain" description="Rab-GAP TBC" evidence="3">
    <location>
        <begin position="137"/>
        <end position="362"/>
    </location>
</feature>
<evidence type="ECO:0000259" key="3">
    <source>
        <dbReference type="PROSITE" id="PS50086"/>
    </source>
</evidence>
<dbReference type="SUPFAM" id="SSF47923">
    <property type="entry name" value="Ypt/Rab-GAP domain of gyp1p"/>
    <property type="match status" value="1"/>
</dbReference>
<feature type="compositionally biased region" description="Acidic residues" evidence="2">
    <location>
        <begin position="632"/>
        <end position="642"/>
    </location>
</feature>
<keyword evidence="1" id="KW-0175">Coiled coil</keyword>
<feature type="region of interest" description="Disordered" evidence="2">
    <location>
        <begin position="563"/>
        <end position="642"/>
    </location>
</feature>
<dbReference type="Gene3D" id="1.10.472.80">
    <property type="entry name" value="Ypt/Rab-GAP domain of gyp1p, domain 3"/>
    <property type="match status" value="1"/>
</dbReference>
<sequence length="734" mass="83381">MATYSGIPKWTQVSKQKIQRTDEWMSFTKELFDNVSKPLLENGIRTFHTLPQEEQKLLVLDAVEVMKTKPAYANLLEVVNSTLDQELSAEANAAVAKKHHSLSKLDFISLECENAVEAILNKWPETKVHMRQCLGVFLSPKLRYLLWKVQLENDKAKKDYQKAVLSGDKKRLVSEIDFEISQKSQSLLISDSTLGPLQVIKAAQSVMRHLLSYYHRGSTDRTGLTDTEYLLAVPFVYCTLSAFFTKDDKVPQQKQVLNTEALAVLASQYSMFLRKRPEYMTTSQAGRSFNAFATEVKHILTKTDPVLVNKLEVLVLRQHKSEPNVKSRSFVEVVFPWLRTLLVGYLSLETVMYIWDQMMVGYGVENFDPLPSFCALFILIARDSLVESSNWKELESKLRSSLKNLTRNDIRGGMIQYKLNSRLSGVLEKAGTEKRLYPVSQTSTLNNLPPWREWYSAKLSKYLRSNQQKKLEQLPLGPLLEDDKDDISLGSFQGETVEELRNERDNLVEELHLMRAELADARQDLSEEKLAKAELQEVADEQIDRLRRQIELARRRAAPTEPFSARDFDLTEPEYTESDTSSVISAPLPTPPASSKLKVAKSPEHGPKAPSRSPSHRGYTEVDGAVESAPEDKEEDVNKEEEEALDVLRSIVGRVMSGANAMAHGVGEEQERLNAKTATDMKNIRRAFDQAKMDVLGKPMTDDELTSLPEKERMKITLVLNEATKKRLQRLKLV</sequence>